<evidence type="ECO:0000313" key="9">
    <source>
        <dbReference type="Proteomes" id="UP001151287"/>
    </source>
</evidence>
<proteinExistence type="inferred from homology"/>
<organism evidence="8 9">
    <name type="scientific">Rhynchospora breviuscula</name>
    <dbReference type="NCBI Taxonomy" id="2022672"/>
    <lineage>
        <taxon>Eukaryota</taxon>
        <taxon>Viridiplantae</taxon>
        <taxon>Streptophyta</taxon>
        <taxon>Embryophyta</taxon>
        <taxon>Tracheophyta</taxon>
        <taxon>Spermatophyta</taxon>
        <taxon>Magnoliopsida</taxon>
        <taxon>Liliopsida</taxon>
        <taxon>Poales</taxon>
        <taxon>Cyperaceae</taxon>
        <taxon>Cyperoideae</taxon>
        <taxon>Rhynchosporeae</taxon>
        <taxon>Rhynchospora</taxon>
    </lineage>
</organism>
<protein>
    <recommendedName>
        <fullName evidence="6">Xyloglucan endotransglucosylase/hydrolase</fullName>
        <ecNumber evidence="6">2.4.1.207</ecNumber>
    </recommendedName>
</protein>
<comment type="PTM">
    <text evidence="6">Contains at least one intrachain disulfide bond essential for its enzymatic activity.</text>
</comment>
<dbReference type="InterPro" id="IPR000757">
    <property type="entry name" value="Beta-glucanase-like"/>
</dbReference>
<evidence type="ECO:0000313" key="8">
    <source>
        <dbReference type="EMBL" id="KAJ1694689.1"/>
    </source>
</evidence>
<dbReference type="PIRSF" id="PIRSF005604">
    <property type="entry name" value="XET"/>
    <property type="match status" value="1"/>
</dbReference>
<keyword evidence="3" id="KW-1015">Disulfide bond</keyword>
<evidence type="ECO:0000256" key="2">
    <source>
        <dbReference type="ARBA" id="ARBA00022801"/>
    </source>
</evidence>
<keyword evidence="4 6" id="KW-0326">Glycosidase</keyword>
<dbReference type="GO" id="GO:0048046">
    <property type="term" value="C:apoplast"/>
    <property type="evidence" value="ECO:0007669"/>
    <property type="project" value="UniProtKB-SubCell"/>
</dbReference>
<reference evidence="8" key="1">
    <citation type="journal article" date="2022" name="Cell">
        <title>Repeat-based holocentromeres influence genome architecture and karyotype evolution.</title>
        <authorList>
            <person name="Hofstatter P.G."/>
            <person name="Thangavel G."/>
            <person name="Lux T."/>
            <person name="Neumann P."/>
            <person name="Vondrak T."/>
            <person name="Novak P."/>
            <person name="Zhang M."/>
            <person name="Costa L."/>
            <person name="Castellani M."/>
            <person name="Scott A."/>
            <person name="Toegelov H."/>
            <person name="Fuchs J."/>
            <person name="Mata-Sucre Y."/>
            <person name="Dias Y."/>
            <person name="Vanzela A.L.L."/>
            <person name="Huettel B."/>
            <person name="Almeida C.C.S."/>
            <person name="Simkova H."/>
            <person name="Souza G."/>
            <person name="Pedrosa-Harand A."/>
            <person name="Macas J."/>
            <person name="Mayer K.F.X."/>
            <person name="Houben A."/>
            <person name="Marques A."/>
        </authorList>
    </citation>
    <scope>NUCLEOTIDE SEQUENCE</scope>
    <source>
        <strain evidence="8">RhyBre1mFocal</strain>
    </source>
</reference>
<sequence length="336" mass="38561">MVMGTSMFFLRIFIATTFFFASIFAFDVPTIAFEDGFSKLFGDDNLVISPDGKSVSLTLNRYTGSGFISSEAYHNGFFSASIKLPKGHSAGVVVAFYLSNGDVYEKTHDELDFEFLGNRRGREWRIQTNVYGNGSTDHGREERYLLPFDPSEAFHQYSILWTANHIIFYIDNVPIREVIHAEGMGLDYPSKPMYLYATIWDGSAWATENGKYKVSYKYSPFIAEFTDLVLVGCQASATECTGPDFELATADYNIMTLPKRSAMRRYKERYMTYTVCYDIIRYPTTFPECEHDSAERQTFWDWGESKIVMPPKPRSRSRSKRRVRPASNVYVGQRVF</sequence>
<keyword evidence="6" id="KW-0134">Cell wall</keyword>
<dbReference type="GO" id="GO:0016762">
    <property type="term" value="F:xyloglucan:xyloglucosyl transferase activity"/>
    <property type="evidence" value="ECO:0007669"/>
    <property type="project" value="UniProtKB-EC"/>
</dbReference>
<dbReference type="GO" id="GO:0010411">
    <property type="term" value="P:xyloglucan metabolic process"/>
    <property type="evidence" value="ECO:0007669"/>
    <property type="project" value="InterPro"/>
</dbReference>
<accession>A0A9Q0CIN1</accession>
<dbReference type="Pfam" id="PF06955">
    <property type="entry name" value="XET_C"/>
    <property type="match status" value="1"/>
</dbReference>
<comment type="subcellular location">
    <subcellularLocation>
        <location evidence="6">Secreted</location>
        <location evidence="6">Cell wall</location>
    </subcellularLocation>
    <subcellularLocation>
        <location evidence="6">Secreted</location>
        <location evidence="6">Extracellular space</location>
        <location evidence="6">Apoplast</location>
    </subcellularLocation>
</comment>
<evidence type="ECO:0000256" key="1">
    <source>
        <dbReference type="ARBA" id="ARBA00022679"/>
    </source>
</evidence>
<keyword evidence="9" id="KW-1185">Reference proteome</keyword>
<evidence type="ECO:0000259" key="7">
    <source>
        <dbReference type="PROSITE" id="PS51762"/>
    </source>
</evidence>
<evidence type="ECO:0000256" key="6">
    <source>
        <dbReference type="RuleBase" id="RU361120"/>
    </source>
</evidence>
<name>A0A9Q0CIN1_9POAL</name>
<keyword evidence="6" id="KW-0964">Secreted</keyword>
<dbReference type="AlphaFoldDB" id="A0A9Q0CIN1"/>
<evidence type="ECO:0000256" key="5">
    <source>
        <dbReference type="PIRSR" id="PIRSR005604-1"/>
    </source>
</evidence>
<evidence type="ECO:0000256" key="3">
    <source>
        <dbReference type="ARBA" id="ARBA00023157"/>
    </source>
</evidence>
<dbReference type="InterPro" id="IPR013320">
    <property type="entry name" value="ConA-like_dom_sf"/>
</dbReference>
<dbReference type="InterPro" id="IPR016455">
    <property type="entry name" value="XTH"/>
</dbReference>
<dbReference type="SUPFAM" id="SSF49899">
    <property type="entry name" value="Concanavalin A-like lectins/glucanases"/>
    <property type="match status" value="1"/>
</dbReference>
<dbReference type="EMBL" id="JAMQYH010000003">
    <property type="protein sequence ID" value="KAJ1694689.1"/>
    <property type="molecule type" value="Genomic_DNA"/>
</dbReference>
<dbReference type="GO" id="GO:0042546">
    <property type="term" value="P:cell wall biogenesis"/>
    <property type="evidence" value="ECO:0007669"/>
    <property type="project" value="InterPro"/>
</dbReference>
<dbReference type="InterPro" id="IPR010713">
    <property type="entry name" value="XET_C"/>
</dbReference>
<dbReference type="Gene3D" id="2.60.120.200">
    <property type="match status" value="1"/>
</dbReference>
<feature type="domain" description="GH16" evidence="7">
    <location>
        <begin position="21"/>
        <end position="225"/>
    </location>
</feature>
<keyword evidence="6" id="KW-0052">Apoplast</keyword>
<keyword evidence="1 6" id="KW-0808">Transferase</keyword>
<feature type="active site" description="Proton donor" evidence="5">
    <location>
        <position position="114"/>
    </location>
</feature>
<feature type="active site" description="Proton donor" evidence="5">
    <location>
        <position position="110"/>
    </location>
</feature>
<gene>
    <name evidence="8" type="ORF">LUZ63_011387</name>
</gene>
<dbReference type="PROSITE" id="PS51762">
    <property type="entry name" value="GH16_2"/>
    <property type="match status" value="1"/>
</dbReference>
<keyword evidence="6" id="KW-0961">Cell wall biogenesis/degradation</keyword>
<dbReference type="PANTHER" id="PTHR31062">
    <property type="entry name" value="XYLOGLUCAN ENDOTRANSGLUCOSYLASE/HYDROLASE PROTEIN 8-RELATED"/>
    <property type="match status" value="1"/>
</dbReference>
<dbReference type="OrthoDB" id="4781at2759"/>
<comment type="function">
    <text evidence="6">Catalyzes xyloglucan endohydrolysis (XEH) and/or endotransglycosylation (XET). Cleaves and religates xyloglucan polymers, an essential constituent of the primary cell wall, and thereby participates in cell wall construction of growing tissues.</text>
</comment>
<keyword evidence="2 6" id="KW-0378">Hydrolase</keyword>
<comment type="caution">
    <text evidence="8">The sequence shown here is derived from an EMBL/GenBank/DDBJ whole genome shotgun (WGS) entry which is preliminary data.</text>
</comment>
<evidence type="ECO:0000256" key="4">
    <source>
        <dbReference type="ARBA" id="ARBA00023295"/>
    </source>
</evidence>
<dbReference type="Pfam" id="PF00722">
    <property type="entry name" value="Glyco_hydro_16"/>
    <property type="match status" value="1"/>
</dbReference>
<dbReference type="GO" id="GO:0071555">
    <property type="term" value="P:cell wall organization"/>
    <property type="evidence" value="ECO:0007669"/>
    <property type="project" value="UniProtKB-KW"/>
</dbReference>
<dbReference type="InterPro" id="IPR044791">
    <property type="entry name" value="Beta-glucanase/XTH"/>
</dbReference>
<dbReference type="Proteomes" id="UP001151287">
    <property type="component" value="Unassembled WGS sequence"/>
</dbReference>
<comment type="similarity">
    <text evidence="6">Belongs to the glycosyl hydrolase 16 family.</text>
</comment>
<dbReference type="EC" id="2.4.1.207" evidence="6"/>
<dbReference type="GO" id="GO:0004553">
    <property type="term" value="F:hydrolase activity, hydrolyzing O-glycosyl compounds"/>
    <property type="evidence" value="ECO:0007669"/>
    <property type="project" value="InterPro"/>
</dbReference>